<name>A0ABQ7KHI7_9FUNG</name>
<dbReference type="Pfam" id="PF10377">
    <property type="entry name" value="ATG11"/>
    <property type="match status" value="1"/>
</dbReference>
<comment type="caution">
    <text evidence="11">The sequence shown here is derived from an EMBL/GenBank/DDBJ whole genome shotgun (WGS) entry which is preliminary data.</text>
</comment>
<evidence type="ECO:0000256" key="6">
    <source>
        <dbReference type="RuleBase" id="RU367075"/>
    </source>
</evidence>
<feature type="compositionally biased region" description="Basic and acidic residues" evidence="8">
    <location>
        <begin position="1600"/>
        <end position="1609"/>
    </location>
</feature>
<feature type="compositionally biased region" description="Polar residues" evidence="8">
    <location>
        <begin position="1709"/>
        <end position="1722"/>
    </location>
</feature>
<dbReference type="InterPro" id="IPR040040">
    <property type="entry name" value="ATG11"/>
</dbReference>
<evidence type="ECO:0000256" key="5">
    <source>
        <dbReference type="ARBA" id="ARBA00023054"/>
    </source>
</evidence>
<evidence type="ECO:0000256" key="3">
    <source>
        <dbReference type="ARBA" id="ARBA00022927"/>
    </source>
</evidence>
<keyword evidence="2 6" id="KW-0813">Transport</keyword>
<evidence type="ECO:0000259" key="10">
    <source>
        <dbReference type="Pfam" id="PF10377"/>
    </source>
</evidence>
<feature type="region of interest" description="Disordered" evidence="8">
    <location>
        <begin position="1790"/>
        <end position="1818"/>
    </location>
</feature>
<protein>
    <recommendedName>
        <fullName evidence="6">Autophagy-related protein 11</fullName>
    </recommendedName>
</protein>
<feature type="region of interest" description="Disordered" evidence="8">
    <location>
        <begin position="1524"/>
        <end position="1644"/>
    </location>
</feature>
<evidence type="ECO:0000256" key="1">
    <source>
        <dbReference type="ARBA" id="ARBA00009729"/>
    </source>
</evidence>
<feature type="compositionally biased region" description="Low complexity" evidence="8">
    <location>
        <begin position="1532"/>
        <end position="1549"/>
    </location>
</feature>
<feature type="compositionally biased region" description="Polar residues" evidence="8">
    <location>
        <begin position="655"/>
        <end position="666"/>
    </location>
</feature>
<feature type="coiled-coil region" evidence="7">
    <location>
        <begin position="892"/>
        <end position="976"/>
    </location>
</feature>
<feature type="region of interest" description="Disordered" evidence="8">
    <location>
        <begin position="1695"/>
        <end position="1736"/>
    </location>
</feature>
<evidence type="ECO:0000256" key="8">
    <source>
        <dbReference type="SAM" id="MobiDB-lite"/>
    </source>
</evidence>
<feature type="coiled-coil region" evidence="7">
    <location>
        <begin position="1005"/>
        <end position="1067"/>
    </location>
</feature>
<evidence type="ECO:0000259" key="9">
    <source>
        <dbReference type="Pfam" id="PF04108"/>
    </source>
</evidence>
<feature type="compositionally biased region" description="Low complexity" evidence="8">
    <location>
        <begin position="667"/>
        <end position="686"/>
    </location>
</feature>
<feature type="coiled-coil region" evidence="7">
    <location>
        <begin position="1126"/>
        <end position="1218"/>
    </location>
</feature>
<evidence type="ECO:0000313" key="12">
    <source>
        <dbReference type="Proteomes" id="UP001194696"/>
    </source>
</evidence>
<feature type="region of interest" description="Disordered" evidence="8">
    <location>
        <begin position="606"/>
        <end position="686"/>
    </location>
</feature>
<feature type="domain" description="Autophagy-related protein 11 C-terminal" evidence="10">
    <location>
        <begin position="1373"/>
        <end position="1518"/>
    </location>
</feature>
<feature type="region of interest" description="Disordered" evidence="8">
    <location>
        <begin position="1226"/>
        <end position="1258"/>
    </location>
</feature>
<feature type="compositionally biased region" description="Low complexity" evidence="8">
    <location>
        <begin position="1862"/>
        <end position="1884"/>
    </location>
</feature>
<feature type="compositionally biased region" description="Basic and acidic residues" evidence="8">
    <location>
        <begin position="1567"/>
        <end position="1593"/>
    </location>
</feature>
<keyword evidence="6" id="KW-0926">Vacuole</keyword>
<feature type="compositionally biased region" description="Polar residues" evidence="8">
    <location>
        <begin position="1622"/>
        <end position="1643"/>
    </location>
</feature>
<dbReference type="InterPro" id="IPR045326">
    <property type="entry name" value="ATG17-like_dom"/>
</dbReference>
<keyword evidence="3 6" id="KW-0653">Protein transport</keyword>
<feature type="compositionally biased region" description="Low complexity" evidence="8">
    <location>
        <begin position="1919"/>
        <end position="1931"/>
    </location>
</feature>
<keyword evidence="12" id="KW-1185">Reference proteome</keyword>
<feature type="coiled-coil region" evidence="7">
    <location>
        <begin position="1377"/>
        <end position="1404"/>
    </location>
</feature>
<comment type="subcellular location">
    <subcellularLocation>
        <location evidence="6">Preautophagosomal structure membrane</location>
        <topology evidence="6">Peripheral membrane protein</topology>
    </subcellularLocation>
    <subcellularLocation>
        <location evidence="6">Vacuole membrane</location>
        <topology evidence="6">Peripheral membrane protein</topology>
    </subcellularLocation>
    <text evidence="6">During pexophagy, accumulates in the vacuolar membrane region, where the peroxisomes contact the vacuole.</text>
</comment>
<feature type="domain" description="Autophagy protein ATG17-like" evidence="9">
    <location>
        <begin position="153"/>
        <end position="476"/>
    </location>
</feature>
<organism evidence="11 12">
    <name type="scientific">Linnemannia gamsii</name>
    <dbReference type="NCBI Taxonomy" id="64522"/>
    <lineage>
        <taxon>Eukaryota</taxon>
        <taxon>Fungi</taxon>
        <taxon>Fungi incertae sedis</taxon>
        <taxon>Mucoromycota</taxon>
        <taxon>Mortierellomycotina</taxon>
        <taxon>Mortierellomycetes</taxon>
        <taxon>Mortierellales</taxon>
        <taxon>Mortierellaceae</taxon>
        <taxon>Linnemannia</taxon>
    </lineage>
</organism>
<gene>
    <name evidence="11" type="primary">ATG11</name>
    <name evidence="11" type="ORF">BGZ96_007635</name>
</gene>
<sequence length="1955" mass="214576">MKLYRAETGKRVVIPQLRPNDGLDTLRLAIEKATRVPQSSQILMTSDGLQLKSDMMFDAITSTGKDECTIMVYNREVLTTDISSSILTLTEQARTEPTILPLTVSQLEATTTPSRQESSSVNRAWGSRFQRTFEAYVEHVMAYYKAIVAHAGVCERIMEELRMQSLAVQVALTNLDAHSRSVLETFEKFNAFATKELTKQARLLQSFPRDIEALRQIRVHPALLPPDSPERYISDFIPTDKLVLWAERCRGIHEELLRDGKDLSSSIKEVQEGTVAIRSNSGINLAQLESAMEDILHTVEQQSHIRQCAERDQLRVRERVLEISRPEGFSGSASTLEALGQLAEVYKTDYIAASRQSDEILREKLGIFISAKRSQTANLISQLMHISKLQSTIASIPPSLANLDDALRKRDADFSQLVYVQRIPIAYGALVVEIVRRREYAKLLLQKSQQWAEVMSRFRQMEQRRRDSFRTEVAKFVPVVVPGLDDAPPFCEINALNTRDRLPPFTREHVAEFERLVNQVSVGLGGQSSEGTESHVLGADLSMAGASSISGESNQDALSKLRVTLVKMTAQMDVMGGEFDRILEKSFLTEKIQRLEEDNAKLRADMSRVDVQQRSGTPQLAQLPFPRHNTPVGGAGGSVGTGSSTAVGVGGASANIPTSPKLSRQPSRGGSSSNAGNRAEADDQQPVLQQHLQQNQRLAKENGELAGKVKTYEARIRSLEDLLYQNFRTESSADSSVSSKESRHQQSASPNSDQPWKDPEEIQAARTQSQAKEQERKRDEERLVSVEQELLEKSQQLEQAETKLRNERILKEQFAAVNDELRQELLELKLLSATSEETSDEKSSGTAVIQRRSDELELELKGMITKYDLFLQHHEKEVEVQAVETKAFKERIDELTNQMALEKEILEGQLDQAKRSAEEASEMVVELQNELEVVNEALQNKVLELEEELENHAAEHKDVTARAEEQERQLESHRAVHDDVVAQLKDREKELTTALEDGQAAKEVHAKVQEDVSKLQDTHTQLEKDHAILSKSLQDTQSSRDELAQQVETLRKQVSDLEAQRESYTVDVDMRLEDAKTMVRRAETDWKEKSRLLEQTERATKDLANPLKQCLLVTGIHQADLEIFNLQEVREKLQAIEKGVQSLIKKHTDEQKDDLLAHEALLAELRKENENSQDVLNLTITSLKKANLDATEGAVALQQEMESTVSRLKEELENVRIQQRASAIPVPQSTTPVSGALMASTSPATPMPPTLPHGLKETSATTGSMLESLSIHDRVLLSTLALDLGIPLPTLSSADDQDATSYPTSSVLLDQSEKRAKSGGALLAPTPVMAGSVVLGSSSGSGRSSSTTVPLPKDILQTFEFSDLNVPEVTALIKKKLFDTEHLLKRWQRECKNLKEKYNRASAEAHEKIAFRNFKVDDLTLFLPTRNSISKPWAAFNINFPHYFLQMTPSMSNQLRNREWIVARITSITEAIVDKRLAAEAMATEDENGGTSSSSNTVSAHNPFGLADGVKYYLLDATSWNGYQTHSHSHGKSSSYHSSSGRESSSGSSKLRHHSSTSALNDSTSSSRRDHEQTRDRREREHDSERRKQREQEDVQDDESTTRLKTLAEDREEDASYVRSKAGTTTTDVDPSKTSSTNPSLLSLFQAGGGSPQCFVAGESLASSAPAVTAASAAPTSSTTTPGGAFAVEASKTFGHQGIKPRRPDSMHFDSTASSVHESLTTAHLPPTNPSGVAGAGNRSSLGAAIAGSAPISIPYQSAATNALRAISSSVGSTGSGGSGSISSLLAQQLGGSGSGGGSATTALATNSPPRPIMLSSSPHKIGVSAVSATGTTVSVSNTTVTGTSVSTHGQSHGHGPGNPQGGSSSPNLGSSSGVFGSASSVPVHPSRLSTSSNRDDMEQFAVFATDEDQEEEDRQQQRQRQQQQQQQQQQSHRGGFNRTSSSTSTWHGQPNGGL</sequence>
<accession>A0ABQ7KHI7</accession>
<keyword evidence="4 6" id="KW-0072">Autophagy</keyword>
<evidence type="ECO:0000256" key="7">
    <source>
        <dbReference type="SAM" id="Coils"/>
    </source>
</evidence>
<keyword evidence="5 7" id="KW-0175">Coiled coil</keyword>
<evidence type="ECO:0000256" key="2">
    <source>
        <dbReference type="ARBA" id="ARBA00022448"/>
    </source>
</evidence>
<dbReference type="PANTHER" id="PTHR13222:SF1">
    <property type="entry name" value="RB1-INDUCIBLE COILED-COIL PROTEIN 1"/>
    <property type="match status" value="1"/>
</dbReference>
<evidence type="ECO:0000256" key="4">
    <source>
        <dbReference type="ARBA" id="ARBA00023006"/>
    </source>
</evidence>
<dbReference type="PANTHER" id="PTHR13222">
    <property type="entry name" value="RB1-INDUCIBLE COILED-COIL"/>
    <property type="match status" value="1"/>
</dbReference>
<dbReference type="Proteomes" id="UP001194696">
    <property type="component" value="Unassembled WGS sequence"/>
</dbReference>
<dbReference type="EMBL" id="JAAAIM010000004">
    <property type="protein sequence ID" value="KAG0298760.1"/>
    <property type="molecule type" value="Genomic_DNA"/>
</dbReference>
<proteinExistence type="inferred from homology"/>
<evidence type="ECO:0000313" key="11">
    <source>
        <dbReference type="EMBL" id="KAG0298760.1"/>
    </source>
</evidence>
<feature type="compositionally biased region" description="Polar residues" evidence="8">
    <location>
        <begin position="745"/>
        <end position="754"/>
    </location>
</feature>
<comment type="similarity">
    <text evidence="1 6">Belongs to the ATG11 family.</text>
</comment>
<dbReference type="Pfam" id="PF04108">
    <property type="entry name" value="ATG17_like"/>
    <property type="match status" value="1"/>
</dbReference>
<feature type="compositionally biased region" description="Polar residues" evidence="8">
    <location>
        <begin position="610"/>
        <end position="620"/>
    </location>
</feature>
<feature type="region of interest" description="Disordered" evidence="8">
    <location>
        <begin position="730"/>
        <end position="781"/>
    </location>
</feature>
<feature type="compositionally biased region" description="Polar residues" evidence="8">
    <location>
        <begin position="1938"/>
        <end position="1949"/>
    </location>
</feature>
<comment type="function">
    <text evidence="6">Involved in cytoplasm to vacuole transport (Cvt), pexophagy, mitophagy and nucleophagy. Recruits mitochondria for their selective degradation via autophagy (mitophagy) during starvation. Works as scaffold proteins that recruit ATG proteins to the pre-autophagosome (PAS), the site of vesicle/autophagosome formation. Required for the Cvt vesicles completion.</text>
</comment>
<keyword evidence="6" id="KW-0472">Membrane</keyword>
<feature type="compositionally biased region" description="Basic and acidic residues" evidence="8">
    <location>
        <begin position="772"/>
        <end position="781"/>
    </location>
</feature>
<comment type="subunit">
    <text evidence="6">Homodimer.</text>
</comment>
<feature type="compositionally biased region" description="Low complexity" evidence="8">
    <location>
        <begin position="1556"/>
        <end position="1566"/>
    </location>
</feature>
<feature type="compositionally biased region" description="Low complexity" evidence="8">
    <location>
        <begin position="1840"/>
        <end position="1851"/>
    </location>
</feature>
<reference evidence="11 12" key="1">
    <citation type="journal article" date="2020" name="Fungal Divers.">
        <title>Resolving the Mortierellaceae phylogeny through synthesis of multi-gene phylogenetics and phylogenomics.</title>
        <authorList>
            <person name="Vandepol N."/>
            <person name="Liber J."/>
            <person name="Desiro A."/>
            <person name="Na H."/>
            <person name="Kennedy M."/>
            <person name="Barry K."/>
            <person name="Grigoriev I.V."/>
            <person name="Miller A.N."/>
            <person name="O'Donnell K."/>
            <person name="Stajich J.E."/>
            <person name="Bonito G."/>
        </authorList>
    </citation>
    <scope>NUCLEOTIDE SEQUENCE [LARGE SCALE GENOMIC DNA]</scope>
    <source>
        <strain evidence="11 12">AD045</strain>
    </source>
</reference>
<dbReference type="InterPro" id="IPR019460">
    <property type="entry name" value="Atg11_C"/>
</dbReference>
<feature type="region of interest" description="Disordered" evidence="8">
    <location>
        <begin position="1840"/>
        <end position="1955"/>
    </location>
</feature>